<dbReference type="InterPro" id="IPR002711">
    <property type="entry name" value="HNH"/>
</dbReference>
<dbReference type="Pfam" id="PF01844">
    <property type="entry name" value="HNH"/>
    <property type="match status" value="1"/>
</dbReference>
<organism evidence="2 3">
    <name type="scientific">Rhizobium grahamii</name>
    <dbReference type="NCBI Taxonomy" id="1120045"/>
    <lineage>
        <taxon>Bacteria</taxon>
        <taxon>Pseudomonadati</taxon>
        <taxon>Pseudomonadota</taxon>
        <taxon>Alphaproteobacteria</taxon>
        <taxon>Hyphomicrobiales</taxon>
        <taxon>Rhizobiaceae</taxon>
        <taxon>Rhizobium/Agrobacterium group</taxon>
        <taxon>Rhizobium</taxon>
    </lineage>
</organism>
<dbReference type="Gene3D" id="1.10.30.50">
    <property type="match status" value="1"/>
</dbReference>
<gene>
    <name evidence="2" type="ORF">B5K06_12360</name>
</gene>
<evidence type="ECO:0000313" key="2">
    <source>
        <dbReference type="EMBL" id="RDJ11100.1"/>
    </source>
</evidence>
<name>A0A370KP30_9HYPH</name>
<dbReference type="GO" id="GO:0003676">
    <property type="term" value="F:nucleic acid binding"/>
    <property type="evidence" value="ECO:0007669"/>
    <property type="project" value="InterPro"/>
</dbReference>
<evidence type="ECO:0000259" key="1">
    <source>
        <dbReference type="Pfam" id="PF01844"/>
    </source>
</evidence>
<proteinExistence type="predicted"/>
<dbReference type="EMBL" id="NAAC01000015">
    <property type="protein sequence ID" value="RDJ11100.1"/>
    <property type="molecule type" value="Genomic_DNA"/>
</dbReference>
<accession>A0A370KP30</accession>
<feature type="domain" description="HNH" evidence="1">
    <location>
        <begin position="156"/>
        <end position="197"/>
    </location>
</feature>
<dbReference type="GO" id="GO:0008270">
    <property type="term" value="F:zinc ion binding"/>
    <property type="evidence" value="ECO:0007669"/>
    <property type="project" value="InterPro"/>
</dbReference>
<sequence>MALDLLYRHGVPVDRYHSDVRALSSVLREAEIHPRDGRKDNFRNPDGVSLKLQNLLSAIDPTRGLSSSKRDREAVAEFPVSRKHELADIAAAILRELANEPQPPEIPEDEVFIEGHVITASHRRRDARLRRRLLDKRTDEGLICEICDFSPPSLTRTLRESFFEAHHKIPLSAAVGQTSTRVADMVLLCAGCHRFVHKLISWRKQWVSVEIARTLMTSADDTALNSAI</sequence>
<dbReference type="GO" id="GO:0004519">
    <property type="term" value="F:endonuclease activity"/>
    <property type="evidence" value="ECO:0007669"/>
    <property type="project" value="InterPro"/>
</dbReference>
<protein>
    <recommendedName>
        <fullName evidence="1">HNH domain-containing protein</fullName>
    </recommendedName>
</protein>
<evidence type="ECO:0000313" key="3">
    <source>
        <dbReference type="Proteomes" id="UP000254939"/>
    </source>
</evidence>
<dbReference type="AlphaFoldDB" id="A0A370KP30"/>
<comment type="caution">
    <text evidence="2">The sequence shown here is derived from an EMBL/GenBank/DDBJ whole genome shotgun (WGS) entry which is preliminary data.</text>
</comment>
<dbReference type="Proteomes" id="UP000254939">
    <property type="component" value="Unassembled WGS sequence"/>
</dbReference>
<reference evidence="2 3" key="1">
    <citation type="submission" date="2017-03" db="EMBL/GenBank/DDBJ databases">
        <title>Genome analysis of Rhizobial strains effectives or ineffectives for nitrogen fixation isolated from bean seeds.</title>
        <authorList>
            <person name="Peralta H."/>
            <person name="Aguilar-Vera A."/>
            <person name="Mora Y."/>
            <person name="Vargas-Lagunas C."/>
            <person name="Girard L."/>
            <person name="Mora J."/>
        </authorList>
    </citation>
    <scope>NUCLEOTIDE SEQUENCE [LARGE SCALE GENOMIC DNA]</scope>
    <source>
        <strain evidence="2 3">CCGM3</strain>
    </source>
</reference>